<dbReference type="SUPFAM" id="SSF53335">
    <property type="entry name" value="S-adenosyl-L-methionine-dependent methyltransferases"/>
    <property type="match status" value="1"/>
</dbReference>
<evidence type="ECO:0000256" key="16">
    <source>
        <dbReference type="SAM" id="Coils"/>
    </source>
</evidence>
<keyword evidence="4" id="KW-0963">Cytoplasm</keyword>
<evidence type="ECO:0000256" key="8">
    <source>
        <dbReference type="ARBA" id="ARBA00022691"/>
    </source>
</evidence>
<comment type="catalytic activity">
    <reaction evidence="13">
        <text>L-arginyl-[protein] + 2 S-adenosyl-L-methionine = N(omega),N(omega)-dimethyl-L-arginyl-[protein] + 2 S-adenosyl-L-homocysteine + 2 H(+)</text>
        <dbReference type="Rhea" id="RHEA:48096"/>
        <dbReference type="Rhea" id="RHEA-COMP:10532"/>
        <dbReference type="Rhea" id="RHEA-COMP:11991"/>
        <dbReference type="ChEBI" id="CHEBI:15378"/>
        <dbReference type="ChEBI" id="CHEBI:29965"/>
        <dbReference type="ChEBI" id="CHEBI:57856"/>
        <dbReference type="ChEBI" id="CHEBI:59789"/>
        <dbReference type="ChEBI" id="CHEBI:61897"/>
        <dbReference type="EC" id="2.1.1.319"/>
    </reaction>
    <physiologicalReaction direction="left-to-right" evidence="13">
        <dbReference type="Rhea" id="RHEA:48097"/>
    </physiologicalReaction>
</comment>
<dbReference type="GO" id="GO:0032259">
    <property type="term" value="P:methylation"/>
    <property type="evidence" value="ECO:0007669"/>
    <property type="project" value="UniProtKB-KW"/>
</dbReference>
<dbReference type="Pfam" id="PF21137">
    <property type="entry name" value="ANM3_C2H2_Zf"/>
    <property type="match status" value="1"/>
</dbReference>
<dbReference type="InterPro" id="IPR029063">
    <property type="entry name" value="SAM-dependent_MTases_sf"/>
</dbReference>
<dbReference type="InterPro" id="IPR049482">
    <property type="entry name" value="ANM3-like_C2H2_Zf"/>
</dbReference>
<dbReference type="PANTHER" id="PTHR11006">
    <property type="entry name" value="PROTEIN ARGININE N-METHYLTRANSFERASE"/>
    <property type="match status" value="1"/>
</dbReference>
<comment type="catalytic activity">
    <reaction evidence="14">
        <text>L-arginyl-[protein] + S-adenosyl-L-methionine = N(omega)-methyl-L-arginyl-[protein] + S-adenosyl-L-homocysteine + H(+)</text>
        <dbReference type="Rhea" id="RHEA:48100"/>
        <dbReference type="Rhea" id="RHEA-COMP:10532"/>
        <dbReference type="Rhea" id="RHEA-COMP:11990"/>
        <dbReference type="ChEBI" id="CHEBI:15378"/>
        <dbReference type="ChEBI" id="CHEBI:29965"/>
        <dbReference type="ChEBI" id="CHEBI:57856"/>
        <dbReference type="ChEBI" id="CHEBI:59789"/>
        <dbReference type="ChEBI" id="CHEBI:65280"/>
    </reaction>
    <physiologicalReaction direction="left-to-right" evidence="14">
        <dbReference type="Rhea" id="RHEA:48101"/>
    </physiologicalReaction>
</comment>
<evidence type="ECO:0000256" key="1">
    <source>
        <dbReference type="ARBA" id="ARBA00004123"/>
    </source>
</evidence>
<evidence type="ECO:0000256" key="15">
    <source>
        <dbReference type="PROSITE-ProRule" id="PRU01015"/>
    </source>
</evidence>
<accession>A0A0B7ALL8</accession>
<evidence type="ECO:0000313" key="21">
    <source>
        <dbReference type="EMBL" id="CEK81457.1"/>
    </source>
</evidence>
<keyword evidence="7 15" id="KW-0808">Transferase</keyword>
<evidence type="ECO:0000256" key="2">
    <source>
        <dbReference type="ARBA" id="ARBA00004514"/>
    </source>
</evidence>
<dbReference type="PROSITE" id="PS51678">
    <property type="entry name" value="SAM_MT_PRMT"/>
    <property type="match status" value="1"/>
</dbReference>
<feature type="coiled-coil region" evidence="16">
    <location>
        <begin position="175"/>
        <end position="202"/>
    </location>
</feature>
<feature type="non-terminal residue" evidence="21">
    <location>
        <position position="1"/>
    </location>
</feature>
<keyword evidence="8 15" id="KW-0949">S-adenosyl-L-methionine</keyword>
<evidence type="ECO:0000259" key="18">
    <source>
        <dbReference type="Pfam" id="PF13649"/>
    </source>
</evidence>
<dbReference type="EMBL" id="HACG01034592">
    <property type="protein sequence ID" value="CEK81457.1"/>
    <property type="molecule type" value="Transcribed_RNA"/>
</dbReference>
<evidence type="ECO:0000256" key="14">
    <source>
        <dbReference type="ARBA" id="ARBA00049303"/>
    </source>
</evidence>
<evidence type="ECO:0000256" key="3">
    <source>
        <dbReference type="ARBA" id="ARBA00011925"/>
    </source>
</evidence>
<dbReference type="AlphaFoldDB" id="A0A0B7ALL8"/>
<evidence type="ECO:0000256" key="9">
    <source>
        <dbReference type="ARBA" id="ARBA00022723"/>
    </source>
</evidence>
<keyword evidence="10" id="KW-0863">Zinc-finger</keyword>
<dbReference type="FunFam" id="3.40.50.150:FF:000034">
    <property type="entry name" value="Protein arginine N-methyltransferase 3"/>
    <property type="match status" value="1"/>
</dbReference>
<keyword evidence="12" id="KW-0539">Nucleus</keyword>
<dbReference type="GO" id="GO:0008270">
    <property type="term" value="F:zinc ion binding"/>
    <property type="evidence" value="ECO:0007669"/>
    <property type="project" value="UniProtKB-KW"/>
</dbReference>
<comment type="subcellular location">
    <subcellularLocation>
        <location evidence="2">Cytoplasm</location>
        <location evidence="2">Cytosol</location>
    </subcellularLocation>
    <subcellularLocation>
        <location evidence="1">Nucleus</location>
    </subcellularLocation>
</comment>
<evidence type="ECO:0000256" key="6">
    <source>
        <dbReference type="ARBA" id="ARBA00022603"/>
    </source>
</evidence>
<dbReference type="InterPro" id="IPR041698">
    <property type="entry name" value="Methyltransf_25"/>
</dbReference>
<evidence type="ECO:0000256" key="5">
    <source>
        <dbReference type="ARBA" id="ARBA00022553"/>
    </source>
</evidence>
<dbReference type="Gene3D" id="3.40.50.150">
    <property type="entry name" value="Vaccinia Virus protein VP39"/>
    <property type="match status" value="1"/>
</dbReference>
<feature type="region of interest" description="Disordered" evidence="17">
    <location>
        <begin position="1"/>
        <end position="30"/>
    </location>
</feature>
<protein>
    <recommendedName>
        <fullName evidence="3">type I protein arginine methyltransferase</fullName>
        <ecNumber evidence="3">2.1.1.319</ecNumber>
    </recommendedName>
</protein>
<dbReference type="GO" id="GO:0042054">
    <property type="term" value="F:histone methyltransferase activity"/>
    <property type="evidence" value="ECO:0007669"/>
    <property type="project" value="TreeGrafter"/>
</dbReference>
<organism evidence="21">
    <name type="scientific">Arion vulgaris</name>
    <dbReference type="NCBI Taxonomy" id="1028688"/>
    <lineage>
        <taxon>Eukaryota</taxon>
        <taxon>Metazoa</taxon>
        <taxon>Spiralia</taxon>
        <taxon>Lophotrochozoa</taxon>
        <taxon>Mollusca</taxon>
        <taxon>Gastropoda</taxon>
        <taxon>Heterobranchia</taxon>
        <taxon>Euthyneura</taxon>
        <taxon>Panpulmonata</taxon>
        <taxon>Eupulmonata</taxon>
        <taxon>Stylommatophora</taxon>
        <taxon>Helicina</taxon>
        <taxon>Arionoidea</taxon>
        <taxon>Arionidae</taxon>
        <taxon>Arion</taxon>
    </lineage>
</organism>
<dbReference type="InterPro" id="IPR025799">
    <property type="entry name" value="Arg_MeTrfase"/>
</dbReference>
<evidence type="ECO:0000256" key="13">
    <source>
        <dbReference type="ARBA" id="ARBA00047384"/>
    </source>
</evidence>
<dbReference type="InterPro" id="IPR036236">
    <property type="entry name" value="Znf_C2H2_sf"/>
</dbReference>
<evidence type="ECO:0000256" key="4">
    <source>
        <dbReference type="ARBA" id="ARBA00022490"/>
    </source>
</evidence>
<dbReference type="EC" id="2.1.1.319" evidence="3"/>
<dbReference type="CDD" id="cd02440">
    <property type="entry name" value="AdoMet_MTases"/>
    <property type="match status" value="1"/>
</dbReference>
<feature type="compositionally biased region" description="Acidic residues" evidence="17">
    <location>
        <begin position="17"/>
        <end position="30"/>
    </location>
</feature>
<dbReference type="GO" id="GO:0005829">
    <property type="term" value="C:cytosol"/>
    <property type="evidence" value="ECO:0007669"/>
    <property type="project" value="UniProtKB-SubCell"/>
</dbReference>
<evidence type="ECO:0000256" key="17">
    <source>
        <dbReference type="SAM" id="MobiDB-lite"/>
    </source>
</evidence>
<evidence type="ECO:0000259" key="20">
    <source>
        <dbReference type="Pfam" id="PF22528"/>
    </source>
</evidence>
<keyword evidence="5" id="KW-0597">Phosphoprotein</keyword>
<keyword evidence="9" id="KW-0479">Metal-binding</keyword>
<dbReference type="GO" id="GO:0035242">
    <property type="term" value="F:protein-arginine omega-N asymmetric methyltransferase activity"/>
    <property type="evidence" value="ECO:0007669"/>
    <property type="project" value="UniProtKB-EC"/>
</dbReference>
<keyword evidence="16" id="KW-0175">Coiled coil</keyword>
<dbReference type="InterPro" id="IPR055135">
    <property type="entry name" value="PRMT_dom"/>
</dbReference>
<evidence type="ECO:0000256" key="10">
    <source>
        <dbReference type="ARBA" id="ARBA00022771"/>
    </source>
</evidence>
<dbReference type="SUPFAM" id="SSF57667">
    <property type="entry name" value="beta-beta-alpha zinc fingers"/>
    <property type="match status" value="1"/>
</dbReference>
<feature type="domain" description="Methyltransferase" evidence="18">
    <location>
        <begin position="272"/>
        <end position="369"/>
    </location>
</feature>
<sequence length="544" mass="62270">AASDEDCDVPELMLDPEINEDDDENDWDDDDEEEMGMLTGDVTCLFCSLVEPSVESLLSHCRKEHNFDLTETCRRWSVDCIGYIKMINYIRQKKPSVESIKDSLSCNETLWSSDDYMKAFDPEDLMLQFDIEWAEAHISQDRLQDLSNHNDASSVKKYERAGSDSEAVIALIDCVHKTEEHRDLLQEELNRALEDIQRLKLVGQQLVMGTDDKRQETRHTDVSGHSIHEEDGYFASYTHHDIHMTMLKDQVRTVSYRDFILKNPHLFEGKLVLDVGCGTGILSMFAAKAGAQHVVAVDQSNIIYQAMDIARENNLHDKITFVKGRLEDVKLPIEKFDIIISEWMGYFLLFEAMLDSVIWARDRYLLPGGCVYPDHFSMFVVGVSDLDLRKSKIDFWDDVYGFKMSCMKSSVLEEVYVKLVKKETVVTEPALIKEIDVMKCKVTDLDFSTEFSLKCQVDAEITAVVGYFDTDFAAGCHTKISFSTGPHETGTHWEQAVMLLPTPILVKQGYNLDGKITYRKHPDDSRGIIIHLRIGEHRMQYSMS</sequence>
<dbReference type="Pfam" id="PF22528">
    <property type="entry name" value="PRMT_C"/>
    <property type="match status" value="1"/>
</dbReference>
<dbReference type="Gene3D" id="2.70.160.11">
    <property type="entry name" value="Hnrnp arginine n-methyltransferase1"/>
    <property type="match status" value="1"/>
</dbReference>
<keyword evidence="6 15" id="KW-0489">Methyltransferase</keyword>
<feature type="domain" description="Protein arginine N-methyltransferase 3-like C2H2 zinc finger" evidence="19">
    <location>
        <begin position="73"/>
        <end position="118"/>
    </location>
</feature>
<dbReference type="PANTHER" id="PTHR11006:SF53">
    <property type="entry name" value="PROTEIN ARGININE N-METHYLTRANSFERASE 3"/>
    <property type="match status" value="1"/>
</dbReference>
<keyword evidence="11" id="KW-0862">Zinc</keyword>
<evidence type="ECO:0000259" key="19">
    <source>
        <dbReference type="Pfam" id="PF21137"/>
    </source>
</evidence>
<name>A0A0B7ALL8_9EUPU</name>
<reference evidence="21" key="1">
    <citation type="submission" date="2014-12" db="EMBL/GenBank/DDBJ databases">
        <title>Insight into the proteome of Arion vulgaris.</title>
        <authorList>
            <person name="Aradska J."/>
            <person name="Bulat T."/>
            <person name="Smidak R."/>
            <person name="Sarate P."/>
            <person name="Gangsoo J."/>
            <person name="Sialana F."/>
            <person name="Bilban M."/>
            <person name="Lubec G."/>
        </authorList>
    </citation>
    <scope>NUCLEOTIDE SEQUENCE</scope>
    <source>
        <tissue evidence="21">Skin</tissue>
    </source>
</reference>
<evidence type="ECO:0000256" key="7">
    <source>
        <dbReference type="ARBA" id="ARBA00022679"/>
    </source>
</evidence>
<dbReference type="Pfam" id="PF13649">
    <property type="entry name" value="Methyltransf_25"/>
    <property type="match status" value="1"/>
</dbReference>
<feature type="domain" description="Protein arginine N-methyltransferase" evidence="20">
    <location>
        <begin position="377"/>
        <end position="527"/>
    </location>
</feature>
<evidence type="ECO:0000256" key="11">
    <source>
        <dbReference type="ARBA" id="ARBA00022833"/>
    </source>
</evidence>
<evidence type="ECO:0000256" key="12">
    <source>
        <dbReference type="ARBA" id="ARBA00023242"/>
    </source>
</evidence>
<gene>
    <name evidence="21" type="primary">ORF126105</name>
</gene>
<proteinExistence type="predicted"/>
<dbReference type="GO" id="GO:0005634">
    <property type="term" value="C:nucleus"/>
    <property type="evidence" value="ECO:0007669"/>
    <property type="project" value="UniProtKB-SubCell"/>
</dbReference>